<feature type="compositionally biased region" description="Polar residues" evidence="1">
    <location>
        <begin position="147"/>
        <end position="182"/>
    </location>
</feature>
<proteinExistence type="predicted"/>
<evidence type="ECO:0000256" key="1">
    <source>
        <dbReference type="SAM" id="MobiDB-lite"/>
    </source>
</evidence>
<evidence type="ECO:0000256" key="2">
    <source>
        <dbReference type="SAM" id="Phobius"/>
    </source>
</evidence>
<organism evidence="4 5">
    <name type="scientific">Plasmodium vinckei vinckei</name>
    <dbReference type="NCBI Taxonomy" id="54757"/>
    <lineage>
        <taxon>Eukaryota</taxon>
        <taxon>Sar</taxon>
        <taxon>Alveolata</taxon>
        <taxon>Apicomplexa</taxon>
        <taxon>Aconoidasida</taxon>
        <taxon>Haemosporida</taxon>
        <taxon>Plasmodiidae</taxon>
        <taxon>Plasmodium</taxon>
        <taxon>Plasmodium (Vinckeia)</taxon>
    </lineage>
</organism>
<feature type="signal peptide" evidence="3">
    <location>
        <begin position="1"/>
        <end position="23"/>
    </location>
</feature>
<feature type="transmembrane region" description="Helical" evidence="2">
    <location>
        <begin position="429"/>
        <end position="446"/>
    </location>
</feature>
<keyword evidence="2" id="KW-0472">Membrane</keyword>
<gene>
    <name evidence="4" type="ORF">YYE_03535</name>
</gene>
<evidence type="ECO:0000313" key="4">
    <source>
        <dbReference type="EMBL" id="KEG01439.1"/>
    </source>
</evidence>
<dbReference type="EMBL" id="KL446951">
    <property type="protein sequence ID" value="KEG01439.1"/>
    <property type="molecule type" value="Genomic_DNA"/>
</dbReference>
<dbReference type="Proteomes" id="UP000030681">
    <property type="component" value="Unassembled WGS sequence"/>
</dbReference>
<feature type="region of interest" description="Disordered" evidence="1">
    <location>
        <begin position="147"/>
        <end position="190"/>
    </location>
</feature>
<dbReference type="PROSITE" id="PS51257">
    <property type="entry name" value="PROKAR_LIPOPROTEIN"/>
    <property type="match status" value="1"/>
</dbReference>
<evidence type="ECO:0000256" key="3">
    <source>
        <dbReference type="SAM" id="SignalP"/>
    </source>
</evidence>
<evidence type="ECO:0000313" key="5">
    <source>
        <dbReference type="Proteomes" id="UP000030681"/>
    </source>
</evidence>
<feature type="transmembrane region" description="Helical" evidence="2">
    <location>
        <begin position="395"/>
        <end position="417"/>
    </location>
</feature>
<keyword evidence="2" id="KW-0812">Transmembrane</keyword>
<reference evidence="4 5" key="1">
    <citation type="submission" date="2013-02" db="EMBL/GenBank/DDBJ databases">
        <title>The Genome Sequence of Plasmodium vinckei vinckei.</title>
        <authorList>
            <consortium name="The Broad Institute Genome Sequencing Platform"/>
            <consortium name="The Broad Institute Genome Sequencing Center for Infectious Disease"/>
            <person name="Neafsey D."/>
            <person name="Cheeseman I."/>
            <person name="Volkman S."/>
            <person name="Adams J."/>
            <person name="Walker B."/>
            <person name="Young S.K."/>
            <person name="Zeng Q."/>
            <person name="Gargeya S."/>
            <person name="Fitzgerald M."/>
            <person name="Haas B."/>
            <person name="Abouelleil A."/>
            <person name="Alvarado L."/>
            <person name="Arachchi H.M."/>
            <person name="Berlin A.M."/>
            <person name="Chapman S.B."/>
            <person name="Dewar J."/>
            <person name="Goldberg J."/>
            <person name="Griggs A."/>
            <person name="Gujja S."/>
            <person name="Hansen M."/>
            <person name="Howarth C."/>
            <person name="Imamovic A."/>
            <person name="Larimer J."/>
            <person name="McCowan C."/>
            <person name="Murphy C."/>
            <person name="Neiman D."/>
            <person name="Pearson M."/>
            <person name="Priest M."/>
            <person name="Roberts A."/>
            <person name="Saif S."/>
            <person name="Shea T."/>
            <person name="Sisk P."/>
            <person name="Sykes S."/>
            <person name="Wortman J."/>
            <person name="Nusbaum C."/>
            <person name="Birren B."/>
        </authorList>
    </citation>
    <scope>NUCLEOTIDE SEQUENCE [LARGE SCALE GENOMIC DNA]</scope>
    <source>
        <strain evidence="5">vinckei</strain>
    </source>
</reference>
<protein>
    <submittedName>
        <fullName evidence="4">Uncharacterized protein</fullName>
    </submittedName>
</protein>
<dbReference type="AlphaFoldDB" id="A0A081ICN1"/>
<feature type="region of interest" description="Disordered" evidence="1">
    <location>
        <begin position="302"/>
        <end position="326"/>
    </location>
</feature>
<keyword evidence="2" id="KW-1133">Transmembrane helix</keyword>
<sequence>MAIKYCLFIIIAYIVLLFSGCNGVIINRGNSTYRVNTGRGILSMASINLDTGIQSCPCRIYKIRGIKKKKKKKKNLYSAINELNYSNEDDNLETNLKREKKKKKNIIHINQDEVNNKIDIVTPENVQTEIDNRNGAPNNAAIRNATPNNAAIRNGGPNNTAIRNGTESELSNQESQNDATLESSTTTNTSGSNIFLKVFDKLKKKIIEEKGQPIPSYIINEQDMCELNTVRNSMSQNDDINNGNNFQSGERIQTSNFGTSNPSQEIEMGCLQGLNPNDVMNDNIFTNNRNTQMNIELENANSLAHRDPPTSQNERGQNEQDENSENDILPIKIYNEFLNKSKTYINTMKDKIIKYWQKKVEEANQQLTTQNQVSTQTENENIVEDEYDDPSAIQVLLLLGLICKFPILWFIGSLILCVTPPSHTKTKRWCLISFCFCIVTIIYYITTTNFNSYQPGFFTIIEQNKEYQNIYKPGIIKFTTNQPNNITISNFIILNKYSKYDWIDSTNNKLLPSMDNHFLDWPYILETKPSSNIILSSNLYTFLNRVQVTILFGKGNIYSSKNIELIKSDINTLPDTQNSINFIKFDNITLTDQSIPNDFFGAGLRCEVHDKTGEEKPTENNHKERWYLFWKQYDDIHNKKSNNSIYNLSVPVGEIFFFKTEHTCRLAYIFPKNVNLNNTDIPNNFVEIEKVIIKAN</sequence>
<name>A0A081ICN1_PLAVN</name>
<keyword evidence="3" id="KW-0732">Signal</keyword>
<accession>A0A081ICN1</accession>
<feature type="chain" id="PRO_5001758169" evidence="3">
    <location>
        <begin position="24"/>
        <end position="696"/>
    </location>
</feature>